<feature type="transmembrane region" description="Helical" evidence="1">
    <location>
        <begin position="186"/>
        <end position="206"/>
    </location>
</feature>
<evidence type="ECO:0000256" key="1">
    <source>
        <dbReference type="SAM" id="Phobius"/>
    </source>
</evidence>
<feature type="transmembrane region" description="Helical" evidence="1">
    <location>
        <begin position="91"/>
        <end position="115"/>
    </location>
</feature>
<proteinExistence type="predicted"/>
<reference evidence="3" key="1">
    <citation type="submission" date="2023-07" db="EMBL/GenBank/DDBJ databases">
        <title>30 novel species of actinomycetes from the DSMZ collection.</title>
        <authorList>
            <person name="Nouioui I."/>
        </authorList>
    </citation>
    <scope>NUCLEOTIDE SEQUENCE [LARGE SCALE GENOMIC DNA]</scope>
    <source>
        <strain evidence="3">DSM 46792</strain>
    </source>
</reference>
<keyword evidence="1" id="KW-0472">Membrane</keyword>
<dbReference type="Proteomes" id="UP001183222">
    <property type="component" value="Unassembled WGS sequence"/>
</dbReference>
<gene>
    <name evidence="2" type="ORF">RM425_19450</name>
</gene>
<keyword evidence="1" id="KW-1133">Transmembrane helix</keyword>
<organism evidence="2 3">
    <name type="scientific">Blastococcus goldschmidtiae</name>
    <dbReference type="NCBI Taxonomy" id="3075546"/>
    <lineage>
        <taxon>Bacteria</taxon>
        <taxon>Bacillati</taxon>
        <taxon>Actinomycetota</taxon>
        <taxon>Actinomycetes</taxon>
        <taxon>Geodermatophilales</taxon>
        <taxon>Geodermatophilaceae</taxon>
        <taxon>Blastococcus</taxon>
    </lineage>
</organism>
<dbReference type="RefSeq" id="WP_311346881.1">
    <property type="nucleotide sequence ID" value="NZ_JAVREI010000019.1"/>
</dbReference>
<sequence length="222" mass="23232">MYPPAPSSSDPAPLRARLPWPTLAATVVLTVVAVLVGQRDWAVPERVLRDWQVADVPLSLTALILGLTAVCLLVGAWAVRRDAALRPSDPVFVVWSVVSLLASAALIWDGLFMAANAEFETGAMIPVFHWMFTFVPALLTGLAARSRGAGRAVAAALGTGVVTAPLFGLGWSLLSSRESLTDGIGNSLWATAILGVVPLGIAAAIARSSALSAAWKQEHPAH</sequence>
<feature type="transmembrane region" description="Helical" evidence="1">
    <location>
        <begin position="58"/>
        <end position="79"/>
    </location>
</feature>
<accession>A0ABU2KD42</accession>
<keyword evidence="1" id="KW-0812">Transmembrane</keyword>
<keyword evidence="3" id="KW-1185">Reference proteome</keyword>
<comment type="caution">
    <text evidence="2">The sequence shown here is derived from an EMBL/GenBank/DDBJ whole genome shotgun (WGS) entry which is preliminary data.</text>
</comment>
<feature type="transmembrane region" description="Helical" evidence="1">
    <location>
        <begin position="127"/>
        <end position="145"/>
    </location>
</feature>
<feature type="transmembrane region" description="Helical" evidence="1">
    <location>
        <begin position="152"/>
        <end position="174"/>
    </location>
</feature>
<protein>
    <submittedName>
        <fullName evidence="2">Uncharacterized protein</fullName>
    </submittedName>
</protein>
<name>A0ABU2KD42_9ACTN</name>
<feature type="transmembrane region" description="Helical" evidence="1">
    <location>
        <begin position="20"/>
        <end position="38"/>
    </location>
</feature>
<dbReference type="EMBL" id="JAVREI010000019">
    <property type="protein sequence ID" value="MDT0278082.1"/>
    <property type="molecule type" value="Genomic_DNA"/>
</dbReference>
<evidence type="ECO:0000313" key="2">
    <source>
        <dbReference type="EMBL" id="MDT0278082.1"/>
    </source>
</evidence>
<evidence type="ECO:0000313" key="3">
    <source>
        <dbReference type="Proteomes" id="UP001183222"/>
    </source>
</evidence>